<dbReference type="RefSeq" id="WP_084122732.1">
    <property type="nucleotide sequence ID" value="NZ_LT838813.1"/>
</dbReference>
<dbReference type="STRING" id="758820.SAMN00777080_4420"/>
<reference evidence="2" key="1">
    <citation type="submission" date="2017-04" db="EMBL/GenBank/DDBJ databases">
        <authorList>
            <person name="Varghese N."/>
            <person name="Submissions S."/>
        </authorList>
    </citation>
    <scope>NUCLEOTIDE SEQUENCE [LARGE SCALE GENOMIC DNA]</scope>
    <source>
        <strain evidence="2">DSM 16537</strain>
    </source>
</reference>
<evidence type="ECO:0000313" key="1">
    <source>
        <dbReference type="EMBL" id="SMD45753.1"/>
    </source>
</evidence>
<gene>
    <name evidence="1" type="ORF">SAMN00777080_4420</name>
</gene>
<accession>A0A1W2HA45</accession>
<organism evidence="1 2">
    <name type="scientific">Aquiflexum balticum DSM 16537</name>
    <dbReference type="NCBI Taxonomy" id="758820"/>
    <lineage>
        <taxon>Bacteria</taxon>
        <taxon>Pseudomonadati</taxon>
        <taxon>Bacteroidota</taxon>
        <taxon>Cytophagia</taxon>
        <taxon>Cytophagales</taxon>
        <taxon>Cyclobacteriaceae</taxon>
        <taxon>Aquiflexum</taxon>
    </lineage>
</organism>
<name>A0A1W2HA45_9BACT</name>
<dbReference type="AlphaFoldDB" id="A0A1W2HA45"/>
<evidence type="ECO:0000313" key="2">
    <source>
        <dbReference type="Proteomes" id="UP000192333"/>
    </source>
</evidence>
<dbReference type="EMBL" id="LT838813">
    <property type="protein sequence ID" value="SMD45753.1"/>
    <property type="molecule type" value="Genomic_DNA"/>
</dbReference>
<sequence>MKSDEFIKKIKITVSKGAISDVLDNLESPAGRNPEKELLEISKWYNNLNQKDKFFVEKVIGMSVDTSVFGFLCVLDEVRAIENSPNKGSLKLYYSKDETNTLLNNHNEEYLHDLYNSL</sequence>
<dbReference type="OrthoDB" id="2942778at2"/>
<proteinExistence type="predicted"/>
<dbReference type="Proteomes" id="UP000192333">
    <property type="component" value="Chromosome I"/>
</dbReference>
<protein>
    <submittedName>
        <fullName evidence="1">Uncharacterized protein</fullName>
    </submittedName>
</protein>
<keyword evidence="2" id="KW-1185">Reference proteome</keyword>